<accession>X1KWH3</accession>
<dbReference type="AlphaFoldDB" id="X1KWH3"/>
<gene>
    <name evidence="1" type="ORF">S06H3_22043</name>
</gene>
<dbReference type="EMBL" id="BARV01011693">
    <property type="protein sequence ID" value="GAI11043.1"/>
    <property type="molecule type" value="Genomic_DNA"/>
</dbReference>
<reference evidence="1" key="1">
    <citation type="journal article" date="2014" name="Front. Microbiol.">
        <title>High frequency of phylogenetically diverse reductive dehalogenase-homologous genes in deep subseafloor sedimentary metagenomes.</title>
        <authorList>
            <person name="Kawai M."/>
            <person name="Futagami T."/>
            <person name="Toyoda A."/>
            <person name="Takaki Y."/>
            <person name="Nishi S."/>
            <person name="Hori S."/>
            <person name="Arai W."/>
            <person name="Tsubouchi T."/>
            <person name="Morono Y."/>
            <person name="Uchiyama I."/>
            <person name="Ito T."/>
            <person name="Fujiyama A."/>
            <person name="Inagaki F."/>
            <person name="Takami H."/>
        </authorList>
    </citation>
    <scope>NUCLEOTIDE SEQUENCE</scope>
    <source>
        <strain evidence="1">Expedition CK06-06</strain>
    </source>
</reference>
<comment type="caution">
    <text evidence="1">The sequence shown here is derived from an EMBL/GenBank/DDBJ whole genome shotgun (WGS) entry which is preliminary data.</text>
</comment>
<feature type="non-terminal residue" evidence="1">
    <location>
        <position position="1"/>
    </location>
</feature>
<organism evidence="1">
    <name type="scientific">marine sediment metagenome</name>
    <dbReference type="NCBI Taxonomy" id="412755"/>
    <lineage>
        <taxon>unclassified sequences</taxon>
        <taxon>metagenomes</taxon>
        <taxon>ecological metagenomes</taxon>
    </lineage>
</organism>
<sequence>NSPFDVTGLSSRAITAELNLRPKPGSTNESSIRFALDYSKEDAANPDLLLLDFSGSGKFDKTKAIALRPVKAPKGIDYRAHFGPASVSAIRGRVAWQHNEAMLIILPPRARSIMARPIR</sequence>
<evidence type="ECO:0000313" key="1">
    <source>
        <dbReference type="EMBL" id="GAI11043.1"/>
    </source>
</evidence>
<name>X1KWH3_9ZZZZ</name>
<proteinExistence type="predicted"/>
<protein>
    <submittedName>
        <fullName evidence="1">Uncharacterized protein</fullName>
    </submittedName>
</protein>